<evidence type="ECO:0000256" key="2">
    <source>
        <dbReference type="SAM" id="Phobius"/>
    </source>
</evidence>
<keyword evidence="2" id="KW-0812">Transmembrane</keyword>
<dbReference type="InterPro" id="IPR004151">
    <property type="entry name" value="7TM_GPCR_serpentine_rcpt_Sre"/>
</dbReference>
<comment type="similarity">
    <text evidence="1">Belongs to the nematode receptor-like protein sre family.</text>
</comment>
<feature type="non-terminal residue" evidence="3">
    <location>
        <position position="317"/>
    </location>
</feature>
<feature type="transmembrane region" description="Helical" evidence="2">
    <location>
        <begin position="244"/>
        <end position="264"/>
    </location>
</feature>
<feature type="transmembrane region" description="Helical" evidence="2">
    <location>
        <begin position="33"/>
        <end position="58"/>
    </location>
</feature>
<name>A0AAV5VY56_9BILA</name>
<feature type="transmembrane region" description="Helical" evidence="2">
    <location>
        <begin position="153"/>
        <end position="172"/>
    </location>
</feature>
<accession>A0AAV5VY56</accession>
<dbReference type="EMBL" id="BTSY01000004">
    <property type="protein sequence ID" value="GMT24766.1"/>
    <property type="molecule type" value="Genomic_DNA"/>
</dbReference>
<dbReference type="PANTHER" id="PTHR23128:SF132">
    <property type="entry name" value="SERPENTINE RECEPTOR, CLASS E (EPSILON)-RELATED"/>
    <property type="match status" value="1"/>
</dbReference>
<feature type="transmembrane region" description="Helical" evidence="2">
    <location>
        <begin position="107"/>
        <end position="133"/>
    </location>
</feature>
<evidence type="ECO:0008006" key="5">
    <source>
        <dbReference type="Google" id="ProtNLM"/>
    </source>
</evidence>
<dbReference type="GO" id="GO:0016020">
    <property type="term" value="C:membrane"/>
    <property type="evidence" value="ECO:0007669"/>
    <property type="project" value="InterPro"/>
</dbReference>
<gene>
    <name evidence="3" type="ORF">PFISCL1PPCAC_16063</name>
</gene>
<sequence length="317" mass="36968">MYHNCYENRTNHACRFIAIYADFTQLRTVDQEVMFIVMNLIELITHLVVLFVVFLSLGTVRNCARFHPNIVRIFLFFIGHSYVYAASRFVIFFFQNGIVEIEELGKISYTFLMIFSVLRVYHLYSCVFVFTAFCAERCLATIYLDDYENRRNPTASIVILASVVLMSVGLSLDTTYVRRFTWCPEPSDFLRVHTFQWYFEASLLLHKHNLNQINVLSRHIHRYRLSTRFQIVENCRAFELLRNVAIVSTLGIFLTAIGLVYSLYILSEKSWASIAGAVFDTSNAVVFAAVIIMCCFSQPTWRDQFKAKLRMENRCVI</sequence>
<proteinExistence type="inferred from homology"/>
<evidence type="ECO:0000313" key="3">
    <source>
        <dbReference type="EMBL" id="GMT24766.1"/>
    </source>
</evidence>
<keyword evidence="4" id="KW-1185">Reference proteome</keyword>
<feature type="transmembrane region" description="Helical" evidence="2">
    <location>
        <begin position="284"/>
        <end position="301"/>
    </location>
</feature>
<dbReference type="PANTHER" id="PTHR23128">
    <property type="entry name" value="SERPENTINE RECEPTOR, CLASS E (EPSILON)-RELATED"/>
    <property type="match status" value="1"/>
</dbReference>
<organism evidence="3 4">
    <name type="scientific">Pristionchus fissidentatus</name>
    <dbReference type="NCBI Taxonomy" id="1538716"/>
    <lineage>
        <taxon>Eukaryota</taxon>
        <taxon>Metazoa</taxon>
        <taxon>Ecdysozoa</taxon>
        <taxon>Nematoda</taxon>
        <taxon>Chromadorea</taxon>
        <taxon>Rhabditida</taxon>
        <taxon>Rhabditina</taxon>
        <taxon>Diplogasteromorpha</taxon>
        <taxon>Diplogasteroidea</taxon>
        <taxon>Neodiplogasteridae</taxon>
        <taxon>Pristionchus</taxon>
    </lineage>
</organism>
<dbReference type="Pfam" id="PF03125">
    <property type="entry name" value="Sre"/>
    <property type="match status" value="1"/>
</dbReference>
<keyword evidence="2" id="KW-1133">Transmembrane helix</keyword>
<evidence type="ECO:0000313" key="4">
    <source>
        <dbReference type="Proteomes" id="UP001432322"/>
    </source>
</evidence>
<feature type="transmembrane region" description="Helical" evidence="2">
    <location>
        <begin position="70"/>
        <end position="95"/>
    </location>
</feature>
<evidence type="ECO:0000256" key="1">
    <source>
        <dbReference type="ARBA" id="ARBA00006803"/>
    </source>
</evidence>
<dbReference type="GO" id="GO:0007606">
    <property type="term" value="P:sensory perception of chemical stimulus"/>
    <property type="evidence" value="ECO:0007669"/>
    <property type="project" value="InterPro"/>
</dbReference>
<dbReference type="Proteomes" id="UP001432322">
    <property type="component" value="Unassembled WGS sequence"/>
</dbReference>
<protein>
    <recommendedName>
        <fullName evidence="5">G protein-coupled receptor</fullName>
    </recommendedName>
</protein>
<comment type="caution">
    <text evidence="3">The sequence shown here is derived from an EMBL/GenBank/DDBJ whole genome shotgun (WGS) entry which is preliminary data.</text>
</comment>
<dbReference type="AlphaFoldDB" id="A0AAV5VY56"/>
<keyword evidence="2" id="KW-0472">Membrane</keyword>
<reference evidence="3" key="1">
    <citation type="submission" date="2023-10" db="EMBL/GenBank/DDBJ databases">
        <title>Genome assembly of Pristionchus species.</title>
        <authorList>
            <person name="Yoshida K."/>
            <person name="Sommer R.J."/>
        </authorList>
    </citation>
    <scope>NUCLEOTIDE SEQUENCE</scope>
    <source>
        <strain evidence="3">RS5133</strain>
    </source>
</reference>